<evidence type="ECO:0000313" key="2">
    <source>
        <dbReference type="Proteomes" id="UP001238088"/>
    </source>
</evidence>
<evidence type="ECO:0000313" key="1">
    <source>
        <dbReference type="EMBL" id="MDQ0273714.1"/>
    </source>
</evidence>
<dbReference type="EMBL" id="JAUSUB010000047">
    <property type="protein sequence ID" value="MDQ0273714.1"/>
    <property type="molecule type" value="Genomic_DNA"/>
</dbReference>
<gene>
    <name evidence="1" type="ORF">J2S17_005646</name>
</gene>
<accession>A0ABU0AR18</accession>
<protein>
    <recommendedName>
        <fullName evidence="3">YojE</fullName>
    </recommendedName>
</protein>
<comment type="caution">
    <text evidence="1">The sequence shown here is derived from an EMBL/GenBank/DDBJ whole genome shotgun (WGS) entry which is preliminary data.</text>
</comment>
<name>A0ABU0AR18_9BACI</name>
<dbReference type="RefSeq" id="WP_307480195.1">
    <property type="nucleotide sequence ID" value="NZ_JAUSUB010000047.1"/>
</dbReference>
<reference evidence="1 2" key="1">
    <citation type="submission" date="2023-07" db="EMBL/GenBank/DDBJ databases">
        <title>Genomic Encyclopedia of Type Strains, Phase IV (KMG-IV): sequencing the most valuable type-strain genomes for metagenomic binning, comparative biology and taxonomic classification.</title>
        <authorList>
            <person name="Goeker M."/>
        </authorList>
    </citation>
    <scope>NUCLEOTIDE SEQUENCE [LARGE SCALE GENOMIC DNA]</scope>
    <source>
        <strain evidence="1 2">DSM 23494</strain>
    </source>
</reference>
<proteinExistence type="predicted"/>
<organism evidence="1 2">
    <name type="scientific">Cytobacillus purgationiresistens</name>
    <dbReference type="NCBI Taxonomy" id="863449"/>
    <lineage>
        <taxon>Bacteria</taxon>
        <taxon>Bacillati</taxon>
        <taxon>Bacillota</taxon>
        <taxon>Bacilli</taxon>
        <taxon>Bacillales</taxon>
        <taxon>Bacillaceae</taxon>
        <taxon>Cytobacillus</taxon>
    </lineage>
</organism>
<keyword evidence="2" id="KW-1185">Reference proteome</keyword>
<evidence type="ECO:0008006" key="3">
    <source>
        <dbReference type="Google" id="ProtNLM"/>
    </source>
</evidence>
<sequence length="90" mass="10694">MQNKTDYESLLNEYRTLWNNRELKAEESPENILKEAVARELKDENSHPRIRKPIADKFYLAVKRIIQSDLDIAKKGKLVEVHIEIYELIK</sequence>
<dbReference type="Proteomes" id="UP001238088">
    <property type="component" value="Unassembled WGS sequence"/>
</dbReference>